<protein>
    <submittedName>
        <fullName evidence="4">Pyrimidine-specific ribonucleoside hydrolase RihA</fullName>
        <ecNumber evidence="4">3.2.-.-</ecNumber>
    </submittedName>
</protein>
<proteinExistence type="predicted"/>
<sequence>MERLQLIIDCDPGVDDALAIILALNHPAIDVLAICSVAGNGHIENTTQNGLKILSLCGREDIPLYQGADASVNGVRPDTVDAFGDDGLGGCADAVKTDKEPEKEHAVDFLVRMVRENPNKLTIAAIGPCTNIASAVRKDPSFAGNVKQIVLMGGAKYTGNVSPVAEYNFWADPIAAREVFQSGFRKCVMIGLDVTNQIALDASCRELLRIFNTKLSRFIYQITESGMDENWETRHKMVSPMHDILTIAYLIDENVVTLKESNIDIIEHGIGRGQSIVDIDGHWHEGKCNALYAAEVDVFKFYQLFLITVFKEHEKEITAYLKQISEKKER</sequence>
<dbReference type="Gene3D" id="3.90.245.10">
    <property type="entry name" value="Ribonucleoside hydrolase-like"/>
    <property type="match status" value="1"/>
</dbReference>
<dbReference type="GO" id="GO:0008477">
    <property type="term" value="F:purine nucleosidase activity"/>
    <property type="evidence" value="ECO:0007669"/>
    <property type="project" value="TreeGrafter"/>
</dbReference>
<dbReference type="KEGG" id="bpro:PMF13cell1_03374"/>
<evidence type="ECO:0000259" key="3">
    <source>
        <dbReference type="Pfam" id="PF01156"/>
    </source>
</evidence>
<gene>
    <name evidence="4" type="primary">rihA_2</name>
    <name evidence="4" type="ORF">PMF13cell1_03374</name>
</gene>
<dbReference type="GO" id="GO:0006152">
    <property type="term" value="P:purine nucleoside catabolic process"/>
    <property type="evidence" value="ECO:0007669"/>
    <property type="project" value="TreeGrafter"/>
</dbReference>
<reference evidence="4 5" key="1">
    <citation type="submission" date="2019-01" db="EMBL/GenBank/DDBJ databases">
        <title>PMF-metabolizing Aryl O-demethylase.</title>
        <authorList>
            <person name="Kim M."/>
        </authorList>
    </citation>
    <scope>NUCLEOTIDE SEQUENCE [LARGE SCALE GENOMIC DNA]</scope>
    <source>
        <strain evidence="4 5">PMF1</strain>
    </source>
</reference>
<dbReference type="RefSeq" id="WP_029469391.1">
    <property type="nucleotide sequence ID" value="NZ_CP035945.1"/>
</dbReference>
<accession>A0A4P6LYL9</accession>
<evidence type="ECO:0000256" key="2">
    <source>
        <dbReference type="ARBA" id="ARBA00023295"/>
    </source>
</evidence>
<keyword evidence="2 4" id="KW-0326">Glycosidase</keyword>
<feature type="domain" description="Inosine/uridine-preferring nucleoside hydrolase" evidence="3">
    <location>
        <begin position="6"/>
        <end position="303"/>
    </location>
</feature>
<dbReference type="PANTHER" id="PTHR12304">
    <property type="entry name" value="INOSINE-URIDINE PREFERRING NUCLEOSIDE HYDROLASE"/>
    <property type="match status" value="1"/>
</dbReference>
<dbReference type="Pfam" id="PF01156">
    <property type="entry name" value="IU_nuc_hydro"/>
    <property type="match status" value="1"/>
</dbReference>
<dbReference type="EC" id="3.2.-.-" evidence="4"/>
<keyword evidence="1 4" id="KW-0378">Hydrolase</keyword>
<evidence type="ECO:0000256" key="1">
    <source>
        <dbReference type="ARBA" id="ARBA00022801"/>
    </source>
</evidence>
<dbReference type="EMBL" id="CP035945">
    <property type="protein sequence ID" value="QBE97811.1"/>
    <property type="molecule type" value="Genomic_DNA"/>
</dbReference>
<dbReference type="InterPro" id="IPR036452">
    <property type="entry name" value="Ribo_hydro-like"/>
</dbReference>
<dbReference type="InterPro" id="IPR023186">
    <property type="entry name" value="IUNH"/>
</dbReference>
<dbReference type="GO" id="GO:0005829">
    <property type="term" value="C:cytosol"/>
    <property type="evidence" value="ECO:0007669"/>
    <property type="project" value="TreeGrafter"/>
</dbReference>
<name>A0A4P6LYL9_9FIRM</name>
<dbReference type="SUPFAM" id="SSF53590">
    <property type="entry name" value="Nucleoside hydrolase"/>
    <property type="match status" value="1"/>
</dbReference>
<evidence type="ECO:0000313" key="5">
    <source>
        <dbReference type="Proteomes" id="UP000289794"/>
    </source>
</evidence>
<dbReference type="PANTHER" id="PTHR12304:SF4">
    <property type="entry name" value="URIDINE NUCLEOSIDASE"/>
    <property type="match status" value="1"/>
</dbReference>
<organism evidence="4 5">
    <name type="scientific">Blautia producta</name>
    <dbReference type="NCBI Taxonomy" id="33035"/>
    <lineage>
        <taxon>Bacteria</taxon>
        <taxon>Bacillati</taxon>
        <taxon>Bacillota</taxon>
        <taxon>Clostridia</taxon>
        <taxon>Lachnospirales</taxon>
        <taxon>Lachnospiraceae</taxon>
        <taxon>Blautia</taxon>
    </lineage>
</organism>
<dbReference type="AlphaFoldDB" id="A0A4P6LYL9"/>
<evidence type="ECO:0000313" key="4">
    <source>
        <dbReference type="EMBL" id="QBE97811.1"/>
    </source>
</evidence>
<dbReference type="Proteomes" id="UP000289794">
    <property type="component" value="Chromosome"/>
</dbReference>
<dbReference type="InterPro" id="IPR001910">
    <property type="entry name" value="Inosine/uridine_hydrolase_dom"/>
</dbReference>